<accession>A0A3D8VC92</accession>
<comment type="caution">
    <text evidence="1">The sequence shown here is derived from an EMBL/GenBank/DDBJ whole genome shotgun (WGS) entry which is preliminary data.</text>
</comment>
<name>A0A3D8VC92_9GAMM</name>
<organism evidence="1 2">
    <name type="scientific">Lysobacter soli</name>
    <dbReference type="NCBI Taxonomy" id="453783"/>
    <lineage>
        <taxon>Bacteria</taxon>
        <taxon>Pseudomonadati</taxon>
        <taxon>Pseudomonadota</taxon>
        <taxon>Gammaproteobacteria</taxon>
        <taxon>Lysobacterales</taxon>
        <taxon>Lysobacteraceae</taxon>
        <taxon>Lysobacter</taxon>
    </lineage>
</organism>
<protein>
    <submittedName>
        <fullName evidence="1">Uncharacterized protein</fullName>
    </submittedName>
</protein>
<proteinExistence type="predicted"/>
<dbReference type="EMBL" id="QTJR01000006">
    <property type="protein sequence ID" value="RDY67037.1"/>
    <property type="molecule type" value="Genomic_DNA"/>
</dbReference>
<dbReference type="AlphaFoldDB" id="A0A3D8VC92"/>
<gene>
    <name evidence="1" type="ORF">DX912_10160</name>
</gene>
<dbReference type="Gene3D" id="1.25.40.10">
    <property type="entry name" value="Tetratricopeptide repeat domain"/>
    <property type="match status" value="1"/>
</dbReference>
<keyword evidence="2" id="KW-1185">Reference proteome</keyword>
<evidence type="ECO:0000313" key="1">
    <source>
        <dbReference type="EMBL" id="RDY67037.1"/>
    </source>
</evidence>
<dbReference type="RefSeq" id="WP_115842409.1">
    <property type="nucleotide sequence ID" value="NZ_CP183976.1"/>
</dbReference>
<reference evidence="1 2" key="1">
    <citation type="submission" date="2018-08" db="EMBL/GenBank/DDBJ databases">
        <title>Lysobacter soli KCTC 22011, whole genome shotgun sequence.</title>
        <authorList>
            <person name="Zhang X."/>
            <person name="Feng G."/>
            <person name="Zhu H."/>
        </authorList>
    </citation>
    <scope>NUCLEOTIDE SEQUENCE [LARGE SCALE GENOMIC DNA]</scope>
    <source>
        <strain evidence="1 2">KCTC 22011</strain>
    </source>
</reference>
<dbReference type="Proteomes" id="UP000256829">
    <property type="component" value="Unassembled WGS sequence"/>
</dbReference>
<evidence type="ECO:0000313" key="2">
    <source>
        <dbReference type="Proteomes" id="UP000256829"/>
    </source>
</evidence>
<sequence length="324" mass="35260">MAALLQVAGCSRERAPASPQVVRDQDVGAIVAPSVPEPVRVMEGAVPLPQGRTAREVTAILRQRMEAGDSQAACQLAREVEFCADSEAVSLRMGTIADRLKAEAAAGAVVLNKNDVLQTMADLARVRSEYCTGMPPVTPAETVDLWRQAALRGDLPSMLRYGTGLAFRHDSLLDTLDELKVYRREGVDMTKRVAQSGSIEAAIALARAYAPRHVGPDRTPLLRQAVKRDAAQSLAYYLFAQDLLPRATSSRVTALALQSETRGLQLMMAPDEVREGEQRYKDLQRASMPQPAADFDLMAQDERDMYQPVPGTGLCERSKAVAGR</sequence>
<dbReference type="InterPro" id="IPR011990">
    <property type="entry name" value="TPR-like_helical_dom_sf"/>
</dbReference>